<dbReference type="PANTHER" id="PTHR21294:SF8">
    <property type="entry name" value="ELECTRON TRANSFER FLAVOPROTEIN SUBUNIT BETA"/>
    <property type="match status" value="1"/>
</dbReference>
<keyword evidence="5" id="KW-0249">Electron transport</keyword>
<evidence type="ECO:0000256" key="4">
    <source>
        <dbReference type="ARBA" id="ARBA00022448"/>
    </source>
</evidence>
<dbReference type="InterPro" id="IPR014729">
    <property type="entry name" value="Rossmann-like_a/b/a_fold"/>
</dbReference>
<evidence type="ECO:0000256" key="2">
    <source>
        <dbReference type="ARBA" id="ARBA00011355"/>
    </source>
</evidence>
<dbReference type="InterPro" id="IPR012255">
    <property type="entry name" value="ETF_b"/>
</dbReference>
<dbReference type="PROSITE" id="PS01065">
    <property type="entry name" value="ETF_BETA"/>
    <property type="match status" value="1"/>
</dbReference>
<dbReference type="SUPFAM" id="SSF52402">
    <property type="entry name" value="Adenine nucleotide alpha hydrolases-like"/>
    <property type="match status" value="1"/>
</dbReference>
<evidence type="ECO:0000256" key="6">
    <source>
        <dbReference type="ARBA" id="ARBA00025649"/>
    </source>
</evidence>
<dbReference type="Gene3D" id="3.40.50.620">
    <property type="entry name" value="HUPs"/>
    <property type="match status" value="1"/>
</dbReference>
<dbReference type="EMBL" id="JACHHN010000002">
    <property type="protein sequence ID" value="MBB5190342.1"/>
    <property type="molecule type" value="Genomic_DNA"/>
</dbReference>
<dbReference type="RefSeq" id="WP_184098312.1">
    <property type="nucleotide sequence ID" value="NZ_JACHHN010000002.1"/>
</dbReference>
<organism evidence="10 11">
    <name type="scientific">Silvimonas terrae</name>
    <dbReference type="NCBI Taxonomy" id="300266"/>
    <lineage>
        <taxon>Bacteria</taxon>
        <taxon>Pseudomonadati</taxon>
        <taxon>Pseudomonadota</taxon>
        <taxon>Betaproteobacteria</taxon>
        <taxon>Neisseriales</taxon>
        <taxon>Chitinibacteraceae</taxon>
        <taxon>Silvimonas</taxon>
    </lineage>
</organism>
<comment type="cofactor">
    <cofactor evidence="8">
        <name>AMP</name>
        <dbReference type="ChEBI" id="CHEBI:456215"/>
    </cofactor>
</comment>
<evidence type="ECO:0000256" key="8">
    <source>
        <dbReference type="ARBA" id="ARBA00049933"/>
    </source>
</evidence>
<protein>
    <recommendedName>
        <fullName evidence="3">Electron transfer flavoprotein subunit beta</fullName>
    </recommendedName>
    <alternativeName>
        <fullName evidence="7">Electron transfer flavoprotein small subunit</fullName>
    </alternativeName>
</protein>
<dbReference type="InterPro" id="IPR014730">
    <property type="entry name" value="ETF_a/b_N"/>
</dbReference>
<proteinExistence type="inferred from homology"/>
<dbReference type="Pfam" id="PF01012">
    <property type="entry name" value="ETF"/>
    <property type="match status" value="1"/>
</dbReference>
<gene>
    <name evidence="10" type="ORF">HNQ50_001064</name>
</gene>
<evidence type="ECO:0000259" key="9">
    <source>
        <dbReference type="SMART" id="SM00893"/>
    </source>
</evidence>
<dbReference type="InterPro" id="IPR000049">
    <property type="entry name" value="ET-Flavoprotein_bsu_CS"/>
</dbReference>
<evidence type="ECO:0000313" key="10">
    <source>
        <dbReference type="EMBL" id="MBB5190342.1"/>
    </source>
</evidence>
<comment type="function">
    <text evidence="6">The electron transfer flavoprotein serves as a specific electron acceptor for other dehydrogenases. It transfers the electrons to the main respiratory chain via ETF-ubiquinone oxidoreductase (ETF dehydrogenase).</text>
</comment>
<keyword evidence="11" id="KW-1185">Reference proteome</keyword>
<evidence type="ECO:0000256" key="5">
    <source>
        <dbReference type="ARBA" id="ARBA00022982"/>
    </source>
</evidence>
<evidence type="ECO:0000256" key="3">
    <source>
        <dbReference type="ARBA" id="ARBA00016797"/>
    </source>
</evidence>
<dbReference type="SMART" id="SM00893">
    <property type="entry name" value="ETF"/>
    <property type="match status" value="1"/>
</dbReference>
<dbReference type="AlphaFoldDB" id="A0A840RDF4"/>
<comment type="caution">
    <text evidence="10">The sequence shown here is derived from an EMBL/GenBank/DDBJ whole genome shotgun (WGS) entry which is preliminary data.</text>
</comment>
<dbReference type="Proteomes" id="UP000543030">
    <property type="component" value="Unassembled WGS sequence"/>
</dbReference>
<dbReference type="GO" id="GO:0009055">
    <property type="term" value="F:electron transfer activity"/>
    <property type="evidence" value="ECO:0007669"/>
    <property type="project" value="InterPro"/>
</dbReference>
<feature type="domain" description="Electron transfer flavoprotein alpha/beta-subunit N-terminal" evidence="9">
    <location>
        <begin position="23"/>
        <end position="211"/>
    </location>
</feature>
<dbReference type="PANTHER" id="PTHR21294">
    <property type="entry name" value="ELECTRON TRANSFER FLAVOPROTEIN BETA-SUBUNIT"/>
    <property type="match status" value="1"/>
</dbReference>
<keyword evidence="4" id="KW-0813">Transport</keyword>
<evidence type="ECO:0000256" key="7">
    <source>
        <dbReference type="ARBA" id="ARBA00042002"/>
    </source>
</evidence>
<evidence type="ECO:0000256" key="1">
    <source>
        <dbReference type="ARBA" id="ARBA00007557"/>
    </source>
</evidence>
<sequence length="250" mass="26609">MKILVAVKRTVDPNIKVRIKADQSDVDIAAAKMSMNPFDEIAVEEAVRLKEKGIATEIVAVSIGAASVQDTLRHALAMGADRAILVEHATATDSLTVAKLLAAVARKENPDLLLLGKQAIDDDSAQAGPMLAALLGIGQGIAASRLEPENGFVTVTREVDGGQETLRLPLPALVTSDLRLNEPRYVKLPNLMQARKKPVETLTPEDLGVAATARTTLLQVAEPPARKAGIKVGSVDELIERLRSEAKVLP</sequence>
<dbReference type="FunFam" id="3.40.50.620:FF:000011">
    <property type="entry name" value="Electron transfer flavoprotein subunit beta"/>
    <property type="match status" value="1"/>
</dbReference>
<accession>A0A840RDF4</accession>
<dbReference type="GO" id="GO:0046395">
    <property type="term" value="P:carboxylic acid catabolic process"/>
    <property type="evidence" value="ECO:0007669"/>
    <property type="project" value="UniProtKB-ARBA"/>
</dbReference>
<evidence type="ECO:0000313" key="11">
    <source>
        <dbReference type="Proteomes" id="UP000543030"/>
    </source>
</evidence>
<comment type="subunit">
    <text evidence="2">Heterodimer of an alpha and a beta subunit.</text>
</comment>
<name>A0A840RDF4_9NEIS</name>
<dbReference type="PIRSF" id="PIRSF000090">
    <property type="entry name" value="Beta-ETF"/>
    <property type="match status" value="1"/>
</dbReference>
<reference evidence="10 11" key="1">
    <citation type="submission" date="2020-08" db="EMBL/GenBank/DDBJ databases">
        <title>Genomic Encyclopedia of Type Strains, Phase IV (KMG-IV): sequencing the most valuable type-strain genomes for metagenomic binning, comparative biology and taxonomic classification.</title>
        <authorList>
            <person name="Goeker M."/>
        </authorList>
    </citation>
    <scope>NUCLEOTIDE SEQUENCE [LARGE SCALE GENOMIC DNA]</scope>
    <source>
        <strain evidence="10 11">DSM 18233</strain>
    </source>
</reference>
<dbReference type="InterPro" id="IPR033948">
    <property type="entry name" value="ETF_beta_N"/>
</dbReference>
<comment type="similarity">
    <text evidence="1">Belongs to the ETF beta-subunit/FixA family.</text>
</comment>
<dbReference type="CDD" id="cd01714">
    <property type="entry name" value="ETF_beta"/>
    <property type="match status" value="1"/>
</dbReference>